<evidence type="ECO:0000256" key="6">
    <source>
        <dbReference type="ARBA" id="ARBA00022898"/>
    </source>
</evidence>
<sequence length="385" mass="40854">MSHPGLEDDLIYLDYNATTPVDPRVAEAAWPYVTTFFGNPSNSYRYAEEPRRALEEARRRLAGLIGSRPGEIVLTGGGSESDTLAIRGIALAGGGDHVITQRTEHPAVLRTCLSLERLHGVQVTYLPVDKHGLVDPAALEAAITPRTSLVSIMTANSETGVLQPIAELAGIAHRRGALFHTDAAQAVGKIPLNVDELEVDLLTVAGHKLYAPKGVGALYVREGVVLEPVIHGGGQEHGLRAGTENVAYAVALGVAAELASAELAYGPDRLRILRDLLHRRLDERLPERVRLNGHPARRLPGTLNISVSGVGGADLIAATPGVAAATGSACHAGSREPSPVLRAMGLGRERGLSAVRLSLGRWTTEDEIETAARLLSDSAHRLSRP</sequence>
<keyword evidence="5" id="KW-0479">Metal-binding</keyword>
<dbReference type="Gene3D" id="1.10.260.50">
    <property type="match status" value="1"/>
</dbReference>
<keyword evidence="6" id="KW-0663">Pyridoxal phosphate</keyword>
<dbReference type="EC" id="2.8.1.7" evidence="3"/>
<keyword evidence="13" id="KW-1185">Reference proteome</keyword>
<comment type="caution">
    <text evidence="12">The sequence shown here is derived from an EMBL/GenBank/DDBJ whole genome shotgun (WGS) entry which is preliminary data.</text>
</comment>
<evidence type="ECO:0000259" key="11">
    <source>
        <dbReference type="Pfam" id="PF00266"/>
    </source>
</evidence>
<protein>
    <recommendedName>
        <fullName evidence="3">cysteine desulfurase</fullName>
        <ecNumber evidence="3">2.8.1.7</ecNumber>
    </recommendedName>
</protein>
<evidence type="ECO:0000256" key="1">
    <source>
        <dbReference type="ARBA" id="ARBA00001933"/>
    </source>
</evidence>
<dbReference type="PROSITE" id="PS00595">
    <property type="entry name" value="AA_TRANSFER_CLASS_5"/>
    <property type="match status" value="1"/>
</dbReference>
<evidence type="ECO:0000256" key="10">
    <source>
        <dbReference type="RuleBase" id="RU004504"/>
    </source>
</evidence>
<dbReference type="GO" id="GO:0031071">
    <property type="term" value="F:cysteine desulfurase activity"/>
    <property type="evidence" value="ECO:0007669"/>
    <property type="project" value="UniProtKB-EC"/>
</dbReference>
<evidence type="ECO:0000256" key="3">
    <source>
        <dbReference type="ARBA" id="ARBA00012239"/>
    </source>
</evidence>
<dbReference type="FunFam" id="3.40.640.10:FF:000084">
    <property type="entry name" value="IscS-like cysteine desulfurase"/>
    <property type="match status" value="1"/>
</dbReference>
<gene>
    <name evidence="12" type="ORF">CA984_06215</name>
</gene>
<dbReference type="PANTHER" id="PTHR11601">
    <property type="entry name" value="CYSTEINE DESULFURYLASE FAMILY MEMBER"/>
    <property type="match status" value="1"/>
</dbReference>
<evidence type="ECO:0000313" key="13">
    <source>
        <dbReference type="Proteomes" id="UP000194761"/>
    </source>
</evidence>
<comment type="cofactor">
    <cofactor evidence="1 10">
        <name>pyridoxal 5'-phosphate</name>
        <dbReference type="ChEBI" id="CHEBI:597326"/>
    </cofactor>
</comment>
<evidence type="ECO:0000256" key="7">
    <source>
        <dbReference type="ARBA" id="ARBA00023004"/>
    </source>
</evidence>
<dbReference type="InterPro" id="IPR015421">
    <property type="entry name" value="PyrdxlP-dep_Trfase_major"/>
</dbReference>
<dbReference type="InterPro" id="IPR000192">
    <property type="entry name" value="Aminotrans_V_dom"/>
</dbReference>
<dbReference type="PIRSF" id="PIRSF005572">
    <property type="entry name" value="NifS"/>
    <property type="match status" value="1"/>
</dbReference>
<evidence type="ECO:0000256" key="2">
    <source>
        <dbReference type="ARBA" id="ARBA00006490"/>
    </source>
</evidence>
<dbReference type="Gene3D" id="3.90.1150.10">
    <property type="entry name" value="Aspartate Aminotransferase, domain 1"/>
    <property type="match status" value="1"/>
</dbReference>
<dbReference type="Proteomes" id="UP000194761">
    <property type="component" value="Unassembled WGS sequence"/>
</dbReference>
<dbReference type="SUPFAM" id="SSF53383">
    <property type="entry name" value="PLP-dependent transferases"/>
    <property type="match status" value="1"/>
</dbReference>
<dbReference type="GO" id="GO:0051536">
    <property type="term" value="F:iron-sulfur cluster binding"/>
    <property type="evidence" value="ECO:0007669"/>
    <property type="project" value="UniProtKB-KW"/>
</dbReference>
<organism evidence="12 13">
    <name type="scientific">Streptosporangium minutum</name>
    <dbReference type="NCBI Taxonomy" id="569862"/>
    <lineage>
        <taxon>Bacteria</taxon>
        <taxon>Bacillati</taxon>
        <taxon>Actinomycetota</taxon>
        <taxon>Actinomycetes</taxon>
        <taxon>Streptosporangiales</taxon>
        <taxon>Streptosporangiaceae</taxon>
        <taxon>Streptosporangium</taxon>
    </lineage>
</organism>
<dbReference type="RefSeq" id="WP_086569138.1">
    <property type="nucleotide sequence ID" value="NZ_NGFP01000017.1"/>
</dbReference>
<dbReference type="AlphaFoldDB" id="A0A2C9ZMT4"/>
<evidence type="ECO:0000256" key="9">
    <source>
        <dbReference type="ARBA" id="ARBA00050776"/>
    </source>
</evidence>
<evidence type="ECO:0000256" key="8">
    <source>
        <dbReference type="ARBA" id="ARBA00023014"/>
    </source>
</evidence>
<dbReference type="InterPro" id="IPR015422">
    <property type="entry name" value="PyrdxlP-dep_Trfase_small"/>
</dbReference>
<dbReference type="GO" id="GO:0046872">
    <property type="term" value="F:metal ion binding"/>
    <property type="evidence" value="ECO:0007669"/>
    <property type="project" value="UniProtKB-KW"/>
</dbReference>
<keyword evidence="4" id="KW-0808">Transferase</keyword>
<proteinExistence type="inferred from homology"/>
<comment type="similarity">
    <text evidence="2">Belongs to the class-V pyridoxal-phosphate-dependent aminotransferase family. NifS/IscS subfamily.</text>
</comment>
<comment type="catalytic activity">
    <reaction evidence="9">
        <text>(sulfur carrier)-H + L-cysteine = (sulfur carrier)-SH + L-alanine</text>
        <dbReference type="Rhea" id="RHEA:43892"/>
        <dbReference type="Rhea" id="RHEA-COMP:14737"/>
        <dbReference type="Rhea" id="RHEA-COMP:14739"/>
        <dbReference type="ChEBI" id="CHEBI:29917"/>
        <dbReference type="ChEBI" id="CHEBI:35235"/>
        <dbReference type="ChEBI" id="CHEBI:57972"/>
        <dbReference type="ChEBI" id="CHEBI:64428"/>
        <dbReference type="EC" id="2.8.1.7"/>
    </reaction>
</comment>
<dbReference type="Pfam" id="PF00266">
    <property type="entry name" value="Aminotran_5"/>
    <property type="match status" value="1"/>
</dbReference>
<dbReference type="Gene3D" id="3.40.640.10">
    <property type="entry name" value="Type I PLP-dependent aspartate aminotransferase-like (Major domain)"/>
    <property type="match status" value="1"/>
</dbReference>
<evidence type="ECO:0000256" key="4">
    <source>
        <dbReference type="ARBA" id="ARBA00022679"/>
    </source>
</evidence>
<name>A0A2C9ZMT4_9ACTN</name>
<feature type="domain" description="Aminotransferase class V" evidence="11">
    <location>
        <begin position="11"/>
        <end position="369"/>
    </location>
</feature>
<dbReference type="InterPro" id="IPR015424">
    <property type="entry name" value="PyrdxlP-dep_Trfase"/>
</dbReference>
<dbReference type="InterPro" id="IPR020578">
    <property type="entry name" value="Aminotrans_V_PyrdxlP_BS"/>
</dbReference>
<evidence type="ECO:0000313" key="12">
    <source>
        <dbReference type="EMBL" id="OUC98712.1"/>
    </source>
</evidence>
<keyword evidence="7" id="KW-0408">Iron</keyword>
<evidence type="ECO:0000256" key="5">
    <source>
        <dbReference type="ARBA" id="ARBA00022723"/>
    </source>
</evidence>
<dbReference type="EMBL" id="NGFP01000017">
    <property type="protein sequence ID" value="OUC98712.1"/>
    <property type="molecule type" value="Genomic_DNA"/>
</dbReference>
<keyword evidence="8" id="KW-0411">Iron-sulfur</keyword>
<accession>A0A2C9ZMT4</accession>
<dbReference type="PANTHER" id="PTHR11601:SF34">
    <property type="entry name" value="CYSTEINE DESULFURASE"/>
    <property type="match status" value="1"/>
</dbReference>
<reference evidence="12 13" key="1">
    <citation type="submission" date="2017-05" db="EMBL/GenBank/DDBJ databases">
        <title>Biotechnological potential of actinobacteria isolated from South African environments.</title>
        <authorList>
            <person name="Le Roes-Hill M."/>
            <person name="Prins A."/>
            <person name="Durrell K.A."/>
        </authorList>
    </citation>
    <scope>NUCLEOTIDE SEQUENCE [LARGE SCALE GENOMIC DNA]</scope>
    <source>
        <strain evidence="12">M26</strain>
    </source>
</reference>
<dbReference type="InterPro" id="IPR016454">
    <property type="entry name" value="Cysteine_dSase"/>
</dbReference>